<protein>
    <submittedName>
        <fullName evidence="1">Uncharacterized protein</fullName>
    </submittedName>
</protein>
<gene>
    <name evidence="1" type="ORF">L210DRAFT_3657844</name>
</gene>
<organism evidence="1 2">
    <name type="scientific">Boletus edulis BED1</name>
    <dbReference type="NCBI Taxonomy" id="1328754"/>
    <lineage>
        <taxon>Eukaryota</taxon>
        <taxon>Fungi</taxon>
        <taxon>Dikarya</taxon>
        <taxon>Basidiomycota</taxon>
        <taxon>Agaricomycotina</taxon>
        <taxon>Agaricomycetes</taxon>
        <taxon>Agaricomycetidae</taxon>
        <taxon>Boletales</taxon>
        <taxon>Boletineae</taxon>
        <taxon>Boletaceae</taxon>
        <taxon>Boletoideae</taxon>
        <taxon>Boletus</taxon>
    </lineage>
</organism>
<accession>A0AAD4G5L1</accession>
<dbReference type="EMBL" id="WHUW01000363">
    <property type="protein sequence ID" value="KAF8415185.1"/>
    <property type="molecule type" value="Genomic_DNA"/>
</dbReference>
<reference evidence="1" key="1">
    <citation type="submission" date="2019-10" db="EMBL/GenBank/DDBJ databases">
        <authorList>
            <consortium name="DOE Joint Genome Institute"/>
            <person name="Kuo A."/>
            <person name="Miyauchi S."/>
            <person name="Kiss E."/>
            <person name="Drula E."/>
            <person name="Kohler A."/>
            <person name="Sanchez-Garcia M."/>
            <person name="Andreopoulos B."/>
            <person name="Barry K.W."/>
            <person name="Bonito G."/>
            <person name="Buee M."/>
            <person name="Carver A."/>
            <person name="Chen C."/>
            <person name="Cichocki N."/>
            <person name="Clum A."/>
            <person name="Culley D."/>
            <person name="Crous P.W."/>
            <person name="Fauchery L."/>
            <person name="Girlanda M."/>
            <person name="Hayes R."/>
            <person name="Keri Z."/>
            <person name="LaButti K."/>
            <person name="Lipzen A."/>
            <person name="Lombard V."/>
            <person name="Magnuson J."/>
            <person name="Maillard F."/>
            <person name="Morin E."/>
            <person name="Murat C."/>
            <person name="Nolan M."/>
            <person name="Ohm R."/>
            <person name="Pangilinan J."/>
            <person name="Pereira M."/>
            <person name="Perotto S."/>
            <person name="Peter M."/>
            <person name="Riley R."/>
            <person name="Sitrit Y."/>
            <person name="Stielow B."/>
            <person name="Szollosi G."/>
            <person name="Zifcakova L."/>
            <person name="Stursova M."/>
            <person name="Spatafora J.W."/>
            <person name="Tedersoo L."/>
            <person name="Vaario L.-M."/>
            <person name="Yamada A."/>
            <person name="Yan M."/>
            <person name="Wang P."/>
            <person name="Xu J."/>
            <person name="Bruns T."/>
            <person name="Baldrian P."/>
            <person name="Vilgalys R."/>
            <person name="Henrissat B."/>
            <person name="Grigoriev I.V."/>
            <person name="Hibbett D."/>
            <person name="Nagy L.G."/>
            <person name="Martin F.M."/>
        </authorList>
    </citation>
    <scope>NUCLEOTIDE SEQUENCE</scope>
    <source>
        <strain evidence="1">BED1</strain>
    </source>
</reference>
<comment type="caution">
    <text evidence="1">The sequence shown here is derived from an EMBL/GenBank/DDBJ whole genome shotgun (WGS) entry which is preliminary data.</text>
</comment>
<proteinExistence type="predicted"/>
<sequence>MVYYQITRLGYFSPNEVQKSIDWLAANPNDTMKFYILPATLAAFHPEDPHTFPGKARKNLATDLKGTIAYTQRQLAPTTNWKEHSLKATTRANKTPRRKSSNLRFGVPSRVDAFTYLATALIQFHKRTHITSKGTLADEFKLPILNMCDVLIRSLLTCASSELRKIKQRQEDVLASVQTDWSSMFKSAASVSGEIEGQPAPRNTILPHWHPLCVPPARTCPTVLGATPVDATRGLSYMEITEMSVGKLPLFLQWATWSMQVRDENMTTALYDMLSGLAKG</sequence>
<keyword evidence="2" id="KW-1185">Reference proteome</keyword>
<reference evidence="1" key="2">
    <citation type="journal article" date="2020" name="Nat. Commun.">
        <title>Large-scale genome sequencing of mycorrhizal fungi provides insights into the early evolution of symbiotic traits.</title>
        <authorList>
            <person name="Miyauchi S."/>
            <person name="Kiss E."/>
            <person name="Kuo A."/>
            <person name="Drula E."/>
            <person name="Kohler A."/>
            <person name="Sanchez-Garcia M."/>
            <person name="Morin E."/>
            <person name="Andreopoulos B."/>
            <person name="Barry K.W."/>
            <person name="Bonito G."/>
            <person name="Buee M."/>
            <person name="Carver A."/>
            <person name="Chen C."/>
            <person name="Cichocki N."/>
            <person name="Clum A."/>
            <person name="Culley D."/>
            <person name="Crous P.W."/>
            <person name="Fauchery L."/>
            <person name="Girlanda M."/>
            <person name="Hayes R.D."/>
            <person name="Keri Z."/>
            <person name="LaButti K."/>
            <person name="Lipzen A."/>
            <person name="Lombard V."/>
            <person name="Magnuson J."/>
            <person name="Maillard F."/>
            <person name="Murat C."/>
            <person name="Nolan M."/>
            <person name="Ohm R.A."/>
            <person name="Pangilinan J."/>
            <person name="Pereira M.F."/>
            <person name="Perotto S."/>
            <person name="Peter M."/>
            <person name="Pfister S."/>
            <person name="Riley R."/>
            <person name="Sitrit Y."/>
            <person name="Stielow J.B."/>
            <person name="Szollosi G."/>
            <person name="Zifcakova L."/>
            <person name="Stursova M."/>
            <person name="Spatafora J.W."/>
            <person name="Tedersoo L."/>
            <person name="Vaario L.M."/>
            <person name="Yamada A."/>
            <person name="Yan M."/>
            <person name="Wang P."/>
            <person name="Xu J."/>
            <person name="Bruns T."/>
            <person name="Baldrian P."/>
            <person name="Vilgalys R."/>
            <person name="Dunand C."/>
            <person name="Henrissat B."/>
            <person name="Grigoriev I.V."/>
            <person name="Hibbett D."/>
            <person name="Nagy L.G."/>
            <person name="Martin F.M."/>
        </authorList>
    </citation>
    <scope>NUCLEOTIDE SEQUENCE</scope>
    <source>
        <strain evidence="1">BED1</strain>
    </source>
</reference>
<dbReference type="AlphaFoldDB" id="A0AAD4G5L1"/>
<evidence type="ECO:0000313" key="2">
    <source>
        <dbReference type="Proteomes" id="UP001194468"/>
    </source>
</evidence>
<evidence type="ECO:0000313" key="1">
    <source>
        <dbReference type="EMBL" id="KAF8415185.1"/>
    </source>
</evidence>
<dbReference type="Proteomes" id="UP001194468">
    <property type="component" value="Unassembled WGS sequence"/>
</dbReference>
<name>A0AAD4G5L1_BOLED</name>